<evidence type="ECO:0000259" key="1">
    <source>
        <dbReference type="Pfam" id="PF13480"/>
    </source>
</evidence>
<dbReference type="EMBL" id="JACHOV010000009">
    <property type="protein sequence ID" value="MBB4642114.1"/>
    <property type="molecule type" value="Genomic_DNA"/>
</dbReference>
<dbReference type="PANTHER" id="PTHR36174:SF1">
    <property type="entry name" value="LIPID II:GLYCINE GLYCYLTRANSFERASE"/>
    <property type="match status" value="1"/>
</dbReference>
<dbReference type="InterPro" id="IPR050644">
    <property type="entry name" value="PG_Glycine_Bridge_Synth"/>
</dbReference>
<sequence length="357" mass="39273">MNAPFGPSVLTVMPADLKDAAIVAELESFVRDHPDSTPFHRPAWVKAVAAGTGQTPHYLVARDLTGGVKGVLPLTEVRSRLFGRALVSSGFAVGGGALAHDPTEVDKLAQAAWVLAQDLGCTTAELRGGAAPSQAWTTKGDAYLGFRKALEADDDAQLQAIPRKHRAELRKGLANKLQFEVGRDQRFRDAHYALFARSVHNLGTPVFPRSLFEAVLDDFGQDADIVLVSHQGVPVSSILSLYHGNACMPYWQGSSPAARQLRSNEVAYFRLMNLARERGYSYFDFGRSKVGTGPAAWKKSWGWEPEALSYHWRAIEGHEMRDVNPLSPQYRRKIMLWKKLPLSLANRIGPYIARGLG</sequence>
<dbReference type="SUPFAM" id="SSF55729">
    <property type="entry name" value="Acyl-CoA N-acyltransferases (Nat)"/>
    <property type="match status" value="1"/>
</dbReference>
<evidence type="ECO:0000313" key="3">
    <source>
        <dbReference type="Proteomes" id="UP000575068"/>
    </source>
</evidence>
<gene>
    <name evidence="2" type="ORF">HNQ99_002436</name>
</gene>
<feature type="domain" description="BioF2-like acetyltransferase" evidence="1">
    <location>
        <begin position="164"/>
        <end position="299"/>
    </location>
</feature>
<protein>
    <submittedName>
        <fullName evidence="2">FemAB-related protein (PEP-CTERM system-associated)</fullName>
    </submittedName>
</protein>
<evidence type="ECO:0000313" key="2">
    <source>
        <dbReference type="EMBL" id="MBB4642114.1"/>
    </source>
</evidence>
<accession>A0A840HXJ3</accession>
<dbReference type="InterPro" id="IPR016181">
    <property type="entry name" value="Acyl_CoA_acyltransferase"/>
</dbReference>
<dbReference type="InterPro" id="IPR017469">
    <property type="entry name" value="PEP-CTERM_FemAB-rel"/>
</dbReference>
<dbReference type="AlphaFoldDB" id="A0A840HXJ3"/>
<reference evidence="2 3" key="1">
    <citation type="submission" date="2020-08" db="EMBL/GenBank/DDBJ databases">
        <title>Genomic Encyclopedia of Type Strains, Phase IV (KMG-IV): sequencing the most valuable type-strain genomes for metagenomic binning, comparative biology and taxonomic classification.</title>
        <authorList>
            <person name="Goeker M."/>
        </authorList>
    </citation>
    <scope>NUCLEOTIDE SEQUENCE [LARGE SCALE GENOMIC DNA]</scope>
    <source>
        <strain evidence="2 3">DSM 7465</strain>
    </source>
</reference>
<dbReference type="RefSeq" id="WP_184475892.1">
    <property type="nucleotide sequence ID" value="NZ_JACHOV010000009.1"/>
</dbReference>
<dbReference type="NCBIfam" id="TIGR03019">
    <property type="entry name" value="pepcterm_femAB"/>
    <property type="match status" value="1"/>
</dbReference>
<proteinExistence type="predicted"/>
<comment type="caution">
    <text evidence="2">The sequence shown here is derived from an EMBL/GenBank/DDBJ whole genome shotgun (WGS) entry which is preliminary data.</text>
</comment>
<name>A0A840HXJ3_9SPHN</name>
<dbReference type="PANTHER" id="PTHR36174">
    <property type="entry name" value="LIPID II:GLYCINE GLYCYLTRANSFERASE"/>
    <property type="match status" value="1"/>
</dbReference>
<dbReference type="InterPro" id="IPR038740">
    <property type="entry name" value="BioF2-like_GNAT_dom"/>
</dbReference>
<organism evidence="2 3">
    <name type="scientific">Rhizorhapis suberifaciens</name>
    <name type="common">corky root of lettuce</name>
    <dbReference type="NCBI Taxonomy" id="13656"/>
    <lineage>
        <taxon>Bacteria</taxon>
        <taxon>Pseudomonadati</taxon>
        <taxon>Pseudomonadota</taxon>
        <taxon>Alphaproteobacteria</taxon>
        <taxon>Sphingomonadales</taxon>
        <taxon>Sphingomonadaceae</taxon>
        <taxon>Rhizorhapis</taxon>
    </lineage>
</organism>
<keyword evidence="3" id="KW-1185">Reference proteome</keyword>
<dbReference type="Gene3D" id="3.40.630.30">
    <property type="match status" value="1"/>
</dbReference>
<dbReference type="Proteomes" id="UP000575068">
    <property type="component" value="Unassembled WGS sequence"/>
</dbReference>
<dbReference type="Pfam" id="PF13480">
    <property type="entry name" value="Acetyltransf_6"/>
    <property type="match status" value="1"/>
</dbReference>